<dbReference type="InterPro" id="IPR003824">
    <property type="entry name" value="UppP"/>
</dbReference>
<evidence type="ECO:0000313" key="15">
    <source>
        <dbReference type="EMBL" id="NMH28568.1"/>
    </source>
</evidence>
<keyword evidence="10 14" id="KW-0046">Antibiotic resistance</keyword>
<evidence type="ECO:0000313" key="16">
    <source>
        <dbReference type="Proteomes" id="UP000712080"/>
    </source>
</evidence>
<evidence type="ECO:0000256" key="7">
    <source>
        <dbReference type="ARBA" id="ARBA00022801"/>
    </source>
</evidence>
<dbReference type="GO" id="GO:0071555">
    <property type="term" value="P:cell wall organization"/>
    <property type="evidence" value="ECO:0007669"/>
    <property type="project" value="UniProtKB-KW"/>
</dbReference>
<evidence type="ECO:0000256" key="3">
    <source>
        <dbReference type="ARBA" id="ARBA00012374"/>
    </source>
</evidence>
<sequence length="269" mass="30054">MTTLQAILIAIVEGLTEYLPVSSTAHMIFTSSYFGIQDQDFVKLFQVAIQFGAILAVVVLYWKKFFDFKKINFYIKLAAAVIPALVLGKIFDDMIDEVLGKPIPIACMLIVGGIVLLFIDRYFKNPIVHSEEEISVKKAVVIGFWQCLAMMPGTSRSAASIIGGMQQKLTREAAAEFSFFLAVPTMLAVTVYSVFLKTFEHSGLKGYELLKQQPENLGLFLLGNAIAFVVAIIAIKFFIGVIKKYGFKPWGYYRIFAGIILLVYFTYNS</sequence>
<comment type="function">
    <text evidence="14">Catalyzes the dephosphorylation of undecaprenyl diphosphate (UPP). Confers resistance to bacitracin.</text>
</comment>
<evidence type="ECO:0000256" key="6">
    <source>
        <dbReference type="ARBA" id="ARBA00022692"/>
    </source>
</evidence>
<keyword evidence="5 14" id="KW-1003">Cell membrane</keyword>
<keyword evidence="14" id="KW-0961">Cell wall biogenesis/degradation</keyword>
<feature type="transmembrane region" description="Helical" evidence="14">
    <location>
        <begin position="177"/>
        <end position="196"/>
    </location>
</feature>
<name>A0A972FU61_9FLAO</name>
<evidence type="ECO:0000256" key="8">
    <source>
        <dbReference type="ARBA" id="ARBA00022989"/>
    </source>
</evidence>
<gene>
    <name evidence="14" type="primary">uppP</name>
    <name evidence="15" type="ORF">G6047_11040</name>
</gene>
<feature type="transmembrane region" description="Helical" evidence="14">
    <location>
        <begin position="73"/>
        <end position="91"/>
    </location>
</feature>
<dbReference type="PANTHER" id="PTHR30622:SF3">
    <property type="entry name" value="UNDECAPRENYL-DIPHOSPHATASE"/>
    <property type="match status" value="1"/>
</dbReference>
<dbReference type="GO" id="GO:0046677">
    <property type="term" value="P:response to antibiotic"/>
    <property type="evidence" value="ECO:0007669"/>
    <property type="project" value="UniProtKB-UniRule"/>
</dbReference>
<dbReference type="GO" id="GO:0009252">
    <property type="term" value="P:peptidoglycan biosynthetic process"/>
    <property type="evidence" value="ECO:0007669"/>
    <property type="project" value="UniProtKB-KW"/>
</dbReference>
<evidence type="ECO:0000256" key="10">
    <source>
        <dbReference type="ARBA" id="ARBA00023251"/>
    </source>
</evidence>
<accession>A0A972FU61</accession>
<keyword evidence="9 14" id="KW-0472">Membrane</keyword>
<evidence type="ECO:0000256" key="14">
    <source>
        <dbReference type="HAMAP-Rule" id="MF_01006"/>
    </source>
</evidence>
<keyword evidence="8 14" id="KW-1133">Transmembrane helix</keyword>
<comment type="miscellaneous">
    <text evidence="14">Bacitracin is thought to be involved in the inhibition of peptidoglycan synthesis by sequestering undecaprenyl diphosphate, thereby reducing the pool of lipid carrier available.</text>
</comment>
<evidence type="ECO:0000256" key="5">
    <source>
        <dbReference type="ARBA" id="ARBA00022475"/>
    </source>
</evidence>
<dbReference type="RefSeq" id="WP_169527678.1">
    <property type="nucleotide sequence ID" value="NZ_JAAMPU010000106.1"/>
</dbReference>
<feature type="transmembrane region" description="Helical" evidence="14">
    <location>
        <begin position="251"/>
        <end position="267"/>
    </location>
</feature>
<protein>
    <recommendedName>
        <fullName evidence="4 14">Undecaprenyl-diphosphatase</fullName>
        <ecNumber evidence="3 14">3.6.1.27</ecNumber>
    </recommendedName>
    <alternativeName>
        <fullName evidence="12 14">Bacitracin resistance protein</fullName>
    </alternativeName>
    <alternativeName>
        <fullName evidence="11 14">Undecaprenyl pyrophosphate phosphatase</fullName>
    </alternativeName>
</protein>
<feature type="transmembrane region" description="Helical" evidence="14">
    <location>
        <begin position="216"/>
        <end position="239"/>
    </location>
</feature>
<keyword evidence="16" id="KW-1185">Reference proteome</keyword>
<comment type="caution">
    <text evidence="15">The sequence shown here is derived from an EMBL/GenBank/DDBJ whole genome shotgun (WGS) entry which is preliminary data.</text>
</comment>
<keyword evidence="14" id="KW-0573">Peptidoglycan synthesis</keyword>
<dbReference type="HAMAP" id="MF_01006">
    <property type="entry name" value="Undec_diphosphatase"/>
    <property type="match status" value="1"/>
</dbReference>
<dbReference type="Proteomes" id="UP000712080">
    <property type="component" value="Unassembled WGS sequence"/>
</dbReference>
<dbReference type="EC" id="3.6.1.27" evidence="3 14"/>
<dbReference type="GO" id="GO:0008360">
    <property type="term" value="P:regulation of cell shape"/>
    <property type="evidence" value="ECO:0007669"/>
    <property type="project" value="UniProtKB-KW"/>
</dbReference>
<comment type="catalytic activity">
    <reaction evidence="13 14">
        <text>di-trans,octa-cis-undecaprenyl diphosphate + H2O = di-trans,octa-cis-undecaprenyl phosphate + phosphate + H(+)</text>
        <dbReference type="Rhea" id="RHEA:28094"/>
        <dbReference type="ChEBI" id="CHEBI:15377"/>
        <dbReference type="ChEBI" id="CHEBI:15378"/>
        <dbReference type="ChEBI" id="CHEBI:43474"/>
        <dbReference type="ChEBI" id="CHEBI:58405"/>
        <dbReference type="ChEBI" id="CHEBI:60392"/>
        <dbReference type="EC" id="3.6.1.27"/>
    </reaction>
</comment>
<evidence type="ECO:0000256" key="9">
    <source>
        <dbReference type="ARBA" id="ARBA00023136"/>
    </source>
</evidence>
<evidence type="ECO:0000256" key="13">
    <source>
        <dbReference type="ARBA" id="ARBA00047594"/>
    </source>
</evidence>
<keyword evidence="14" id="KW-0133">Cell shape</keyword>
<organism evidence="15 16">
    <name type="scientific">Flavobacterium silvaticum</name>
    <dbReference type="NCBI Taxonomy" id="1852020"/>
    <lineage>
        <taxon>Bacteria</taxon>
        <taxon>Pseudomonadati</taxon>
        <taxon>Bacteroidota</taxon>
        <taxon>Flavobacteriia</taxon>
        <taxon>Flavobacteriales</taxon>
        <taxon>Flavobacteriaceae</taxon>
        <taxon>Flavobacterium</taxon>
    </lineage>
</organism>
<dbReference type="GO" id="GO:0005886">
    <property type="term" value="C:plasma membrane"/>
    <property type="evidence" value="ECO:0007669"/>
    <property type="project" value="UniProtKB-SubCell"/>
</dbReference>
<keyword evidence="6 14" id="KW-0812">Transmembrane</keyword>
<reference evidence="15" key="1">
    <citation type="submission" date="2020-02" db="EMBL/GenBank/DDBJ databases">
        <title>Flavobacterium sp. genome.</title>
        <authorList>
            <person name="Jung H.S."/>
            <person name="Baek J.H."/>
            <person name="Jeon C.O."/>
        </authorList>
    </citation>
    <scope>NUCLEOTIDE SEQUENCE</scope>
    <source>
        <strain evidence="15">SE-s28</strain>
    </source>
</reference>
<proteinExistence type="inferred from homology"/>
<evidence type="ECO:0000256" key="1">
    <source>
        <dbReference type="ARBA" id="ARBA00004651"/>
    </source>
</evidence>
<comment type="subcellular location">
    <subcellularLocation>
        <location evidence="1 14">Cell membrane</location>
        <topology evidence="1 14">Multi-pass membrane protein</topology>
    </subcellularLocation>
</comment>
<dbReference type="GO" id="GO:0050380">
    <property type="term" value="F:undecaprenyl-diphosphatase activity"/>
    <property type="evidence" value="ECO:0007669"/>
    <property type="project" value="UniProtKB-UniRule"/>
</dbReference>
<keyword evidence="7 14" id="KW-0378">Hydrolase</keyword>
<evidence type="ECO:0000256" key="4">
    <source>
        <dbReference type="ARBA" id="ARBA00021581"/>
    </source>
</evidence>
<evidence type="ECO:0000256" key="11">
    <source>
        <dbReference type="ARBA" id="ARBA00032707"/>
    </source>
</evidence>
<dbReference type="PANTHER" id="PTHR30622">
    <property type="entry name" value="UNDECAPRENYL-DIPHOSPHATASE"/>
    <property type="match status" value="1"/>
</dbReference>
<evidence type="ECO:0000256" key="12">
    <source>
        <dbReference type="ARBA" id="ARBA00032932"/>
    </source>
</evidence>
<evidence type="ECO:0000256" key="2">
    <source>
        <dbReference type="ARBA" id="ARBA00010621"/>
    </source>
</evidence>
<comment type="similarity">
    <text evidence="2 14">Belongs to the UppP family.</text>
</comment>
<dbReference type="EMBL" id="JAAMPU010000106">
    <property type="protein sequence ID" value="NMH28568.1"/>
    <property type="molecule type" value="Genomic_DNA"/>
</dbReference>
<dbReference type="Pfam" id="PF02673">
    <property type="entry name" value="BacA"/>
    <property type="match status" value="1"/>
</dbReference>
<feature type="transmembrane region" description="Helical" evidence="14">
    <location>
        <begin position="103"/>
        <end position="119"/>
    </location>
</feature>
<feature type="transmembrane region" description="Helical" evidence="14">
    <location>
        <begin position="41"/>
        <end position="61"/>
    </location>
</feature>
<dbReference type="AlphaFoldDB" id="A0A972FU61"/>